<evidence type="ECO:0000313" key="4">
    <source>
        <dbReference type="RefSeq" id="XP_006812066.1"/>
    </source>
</evidence>
<gene>
    <name evidence="4" type="primary">LOC102806972</name>
</gene>
<name>A0ABM0LWC5_SACKO</name>
<accession>A0ABM0LWC5</accession>
<reference evidence="4" key="1">
    <citation type="submission" date="2025-08" db="UniProtKB">
        <authorList>
            <consortium name="RefSeq"/>
        </authorList>
    </citation>
    <scope>IDENTIFICATION</scope>
    <source>
        <tissue evidence="4">Testes</tissue>
    </source>
</reference>
<organism evidence="3 4">
    <name type="scientific">Saccoglossus kowalevskii</name>
    <name type="common">Acorn worm</name>
    <dbReference type="NCBI Taxonomy" id="10224"/>
    <lineage>
        <taxon>Eukaryota</taxon>
        <taxon>Metazoa</taxon>
        <taxon>Hemichordata</taxon>
        <taxon>Enteropneusta</taxon>
        <taxon>Harrimaniidae</taxon>
        <taxon>Saccoglossus</taxon>
    </lineage>
</organism>
<dbReference type="RefSeq" id="XP_006812066.1">
    <property type="nucleotide sequence ID" value="XM_006812003.1"/>
</dbReference>
<keyword evidence="2" id="KW-0732">Signal</keyword>
<keyword evidence="3" id="KW-1185">Reference proteome</keyword>
<proteinExistence type="predicted"/>
<dbReference type="Proteomes" id="UP000694865">
    <property type="component" value="Unplaced"/>
</dbReference>
<feature type="signal peptide" evidence="2">
    <location>
        <begin position="1"/>
        <end position="19"/>
    </location>
</feature>
<evidence type="ECO:0000313" key="3">
    <source>
        <dbReference type="Proteomes" id="UP000694865"/>
    </source>
</evidence>
<evidence type="ECO:0000256" key="2">
    <source>
        <dbReference type="SAM" id="SignalP"/>
    </source>
</evidence>
<feature type="region of interest" description="Disordered" evidence="1">
    <location>
        <begin position="44"/>
        <end position="64"/>
    </location>
</feature>
<evidence type="ECO:0000256" key="1">
    <source>
        <dbReference type="SAM" id="MobiDB-lite"/>
    </source>
</evidence>
<protein>
    <submittedName>
        <fullName evidence="4">Uncharacterized protein LOC102806972</fullName>
    </submittedName>
</protein>
<feature type="chain" id="PRO_5047512868" evidence="2">
    <location>
        <begin position="20"/>
        <end position="131"/>
    </location>
</feature>
<dbReference type="GeneID" id="102806972"/>
<sequence length="131" mass="14869">MTQLTTTFFFCCAVSMATSLSYPQRFGARRHSIPPHKRIFFTSPSYSTTTESGEESGDGGNNATTENYYERSCWFEVEKKVKIEGNCVKLAGYWPACRAGDMMSPWTDQCGAINDEERDNFKFRGRGRDVN</sequence>